<feature type="transmembrane region" description="Helical" evidence="7">
    <location>
        <begin position="30"/>
        <end position="63"/>
    </location>
</feature>
<accession>A0A9D1K1J4</accession>
<dbReference type="Proteomes" id="UP000824002">
    <property type="component" value="Unassembled WGS sequence"/>
</dbReference>
<name>A0A9D1K1J4_9FIRM</name>
<evidence type="ECO:0000256" key="4">
    <source>
        <dbReference type="ARBA" id="ARBA00022967"/>
    </source>
</evidence>
<feature type="transmembrane region" description="Helical" evidence="7">
    <location>
        <begin position="171"/>
        <end position="195"/>
    </location>
</feature>
<dbReference type="GO" id="GO:0005886">
    <property type="term" value="C:plasma membrane"/>
    <property type="evidence" value="ECO:0007669"/>
    <property type="project" value="TreeGrafter"/>
</dbReference>
<dbReference type="Pfam" id="PF02508">
    <property type="entry name" value="Rnf-Nqr"/>
    <property type="match status" value="1"/>
</dbReference>
<evidence type="ECO:0000256" key="5">
    <source>
        <dbReference type="ARBA" id="ARBA00022989"/>
    </source>
</evidence>
<sequence>MRNFYQKHRSRWELYDQFLLGNPILERGLVLAPIVVTCTTLANALALSAAFAVITIFTILFSYFIPKKLPYTIRVILNAAIAALLFIPTVYLVRGIWPDTVYQLGVYLPLLATNSLIVQKSESRYHQQKLPVMMVQLITAALGFAAVAAVMGTVREVLGKGMLLGRPIEDFSWAVSSLTLPFCGFLLAGFLAAALQKFRFWLGKPVHKIKKEDKTDA</sequence>
<dbReference type="EMBL" id="DVJP01000068">
    <property type="protein sequence ID" value="HIS77168.1"/>
    <property type="molecule type" value="Genomic_DNA"/>
</dbReference>
<evidence type="ECO:0000313" key="8">
    <source>
        <dbReference type="EMBL" id="HIS77168.1"/>
    </source>
</evidence>
<protein>
    <recommendedName>
        <fullName evidence="10">Electron transport complex subunit RsxE</fullName>
    </recommendedName>
</protein>
<dbReference type="PANTHER" id="PTHR30586">
    <property type="entry name" value="ELECTRON TRANSPORT COMPLEX PROTEIN RNFE"/>
    <property type="match status" value="1"/>
</dbReference>
<keyword evidence="4" id="KW-1278">Translocase</keyword>
<dbReference type="AlphaFoldDB" id="A0A9D1K1J4"/>
<gene>
    <name evidence="8" type="ORF">IAB51_10255</name>
</gene>
<evidence type="ECO:0000256" key="2">
    <source>
        <dbReference type="ARBA" id="ARBA00022448"/>
    </source>
</evidence>
<feature type="transmembrane region" description="Helical" evidence="7">
    <location>
        <begin position="75"/>
        <end position="94"/>
    </location>
</feature>
<evidence type="ECO:0008006" key="10">
    <source>
        <dbReference type="Google" id="ProtNLM"/>
    </source>
</evidence>
<evidence type="ECO:0000313" key="9">
    <source>
        <dbReference type="Proteomes" id="UP000824002"/>
    </source>
</evidence>
<comment type="caution">
    <text evidence="8">The sequence shown here is derived from an EMBL/GenBank/DDBJ whole genome shotgun (WGS) entry which is preliminary data.</text>
</comment>
<reference evidence="8" key="2">
    <citation type="journal article" date="2021" name="PeerJ">
        <title>Extensive microbial diversity within the chicken gut microbiome revealed by metagenomics and culture.</title>
        <authorList>
            <person name="Gilroy R."/>
            <person name="Ravi A."/>
            <person name="Getino M."/>
            <person name="Pursley I."/>
            <person name="Horton D.L."/>
            <person name="Alikhan N.F."/>
            <person name="Baker D."/>
            <person name="Gharbi K."/>
            <person name="Hall N."/>
            <person name="Watson M."/>
            <person name="Adriaenssens E.M."/>
            <person name="Foster-Nyarko E."/>
            <person name="Jarju S."/>
            <person name="Secka A."/>
            <person name="Antonio M."/>
            <person name="Oren A."/>
            <person name="Chaudhuri R.R."/>
            <person name="La Ragione R."/>
            <person name="Hildebrand F."/>
            <person name="Pallen M.J."/>
        </authorList>
    </citation>
    <scope>NUCLEOTIDE SEQUENCE</scope>
    <source>
        <strain evidence="8">CHK199-13235</strain>
    </source>
</reference>
<evidence type="ECO:0000256" key="7">
    <source>
        <dbReference type="SAM" id="Phobius"/>
    </source>
</evidence>
<evidence type="ECO:0000256" key="1">
    <source>
        <dbReference type="ARBA" id="ARBA00004127"/>
    </source>
</evidence>
<dbReference type="GO" id="GO:0012505">
    <property type="term" value="C:endomembrane system"/>
    <property type="evidence" value="ECO:0007669"/>
    <property type="project" value="UniProtKB-SubCell"/>
</dbReference>
<dbReference type="PIRSF" id="PIRSF006102">
    <property type="entry name" value="NQR_DE"/>
    <property type="match status" value="1"/>
</dbReference>
<keyword evidence="5 7" id="KW-1133">Transmembrane helix</keyword>
<proteinExistence type="predicted"/>
<evidence type="ECO:0000256" key="6">
    <source>
        <dbReference type="ARBA" id="ARBA00023136"/>
    </source>
</evidence>
<reference evidence="8" key="1">
    <citation type="submission" date="2020-10" db="EMBL/GenBank/DDBJ databases">
        <authorList>
            <person name="Gilroy R."/>
        </authorList>
    </citation>
    <scope>NUCLEOTIDE SEQUENCE</scope>
    <source>
        <strain evidence="8">CHK199-13235</strain>
    </source>
</reference>
<keyword evidence="6 7" id="KW-0472">Membrane</keyword>
<comment type="subcellular location">
    <subcellularLocation>
        <location evidence="1">Endomembrane system</location>
        <topology evidence="1">Multi-pass membrane protein</topology>
    </subcellularLocation>
</comment>
<evidence type="ECO:0000256" key="3">
    <source>
        <dbReference type="ARBA" id="ARBA00022692"/>
    </source>
</evidence>
<feature type="transmembrane region" description="Helical" evidence="7">
    <location>
        <begin position="130"/>
        <end position="151"/>
    </location>
</feature>
<keyword evidence="3 7" id="KW-0812">Transmembrane</keyword>
<organism evidence="8 9">
    <name type="scientific">Candidatus Merdivicinus excrementipullorum</name>
    <dbReference type="NCBI Taxonomy" id="2840867"/>
    <lineage>
        <taxon>Bacteria</taxon>
        <taxon>Bacillati</taxon>
        <taxon>Bacillota</taxon>
        <taxon>Clostridia</taxon>
        <taxon>Eubacteriales</taxon>
        <taxon>Oscillospiraceae</taxon>
        <taxon>Oscillospiraceae incertae sedis</taxon>
        <taxon>Candidatus Merdivicinus</taxon>
    </lineage>
</organism>
<dbReference type="InterPro" id="IPR003667">
    <property type="entry name" value="NqrDE/RnfAE"/>
</dbReference>
<keyword evidence="2" id="KW-0813">Transport</keyword>
<dbReference type="PANTHER" id="PTHR30586:SF0">
    <property type="entry name" value="ION-TRANSLOCATING OXIDOREDUCTASE COMPLEX SUBUNIT E"/>
    <property type="match status" value="1"/>
</dbReference>